<gene>
    <name evidence="3" type="ORF">B0T25DRAFT_543797</name>
</gene>
<dbReference type="PANTHER" id="PTHR12461:SF101">
    <property type="entry name" value="TRNA WYBUTOSINE-SYNTHESIZING PROTEIN 4"/>
    <property type="match status" value="1"/>
</dbReference>
<feature type="domain" description="JmjC" evidence="2">
    <location>
        <begin position="355"/>
        <end position="505"/>
    </location>
</feature>
<keyword evidence="4" id="KW-1185">Reference proteome</keyword>
<reference evidence="3" key="2">
    <citation type="submission" date="2023-06" db="EMBL/GenBank/DDBJ databases">
        <authorList>
            <consortium name="Lawrence Berkeley National Laboratory"/>
            <person name="Haridas S."/>
            <person name="Hensen N."/>
            <person name="Bonometti L."/>
            <person name="Westerberg I."/>
            <person name="Brannstrom I.O."/>
            <person name="Guillou S."/>
            <person name="Cros-Aarteil S."/>
            <person name="Calhoun S."/>
            <person name="Kuo A."/>
            <person name="Mondo S."/>
            <person name="Pangilinan J."/>
            <person name="Riley R."/>
            <person name="Labutti K."/>
            <person name="Andreopoulos B."/>
            <person name="Lipzen A."/>
            <person name="Chen C."/>
            <person name="Yanf M."/>
            <person name="Daum C."/>
            <person name="Ng V."/>
            <person name="Clum A."/>
            <person name="Steindorff A."/>
            <person name="Ohm R."/>
            <person name="Martin F."/>
            <person name="Silar P."/>
            <person name="Natvig D."/>
            <person name="Lalanne C."/>
            <person name="Gautier V."/>
            <person name="Ament-Velasquez S.L."/>
            <person name="Kruys A."/>
            <person name="Hutchinson M.I."/>
            <person name="Powell A.J."/>
            <person name="Barry K."/>
            <person name="Miller A.N."/>
            <person name="Grigoriev I.V."/>
            <person name="Debuchy R."/>
            <person name="Gladieux P."/>
            <person name="Thoren M.H."/>
            <person name="Johannesson H."/>
        </authorList>
    </citation>
    <scope>NUCLEOTIDE SEQUENCE</scope>
    <source>
        <strain evidence="3">CBS 955.72</strain>
    </source>
</reference>
<evidence type="ECO:0000313" key="4">
    <source>
        <dbReference type="Proteomes" id="UP001275084"/>
    </source>
</evidence>
<dbReference type="InterPro" id="IPR003347">
    <property type="entry name" value="JmjC_dom"/>
</dbReference>
<name>A0AAJ0HI69_9PEZI</name>
<sequence>MTDSHSKLETACLSAAKEIHGECSSATSGGASSTPNSQPGNESLQGCGEPLVRLLGRQASQLLTLSSEPSAEGNGKDEKTALILKRLEDIITASYARFYAYLFGELPVCWRLMYTNASILKFAVLYLSYSGETGLRKGAEEMESGLDEMVKTLDLALILAGGAGERRGRRWIDEAFALLEGVLQARKLSPDGEHVIGDRPHKRRKGMSNDEEREAKLWEDLPSFSPHEPFTPPIKHPVQRAQAISLEAFQAYMTRKTNPVNPGPSPLVLSGVPTSWPARTTHPWSKPAYLLSRTFSGRRLVPVEVGRSYVDEGWGQKIMPFGDFLRSHIDPAPGGTKTAYLAQHPLLTQLPAFRADILIPDYCYSAPPGHPTDPAQDQPELDSPRLNVWFGPPGTITPLHTDPYHNLLVQVVGRKYVRLYAPWETGRMRARGREGGVEMGNTSEVDVGVVEGWDKGGGGEEEGEFREVPFLECILEPGDTLYIPIGWWHYVRGLSVSFSVSFWWN</sequence>
<dbReference type="SMART" id="SM00558">
    <property type="entry name" value="JmjC"/>
    <property type="match status" value="1"/>
</dbReference>
<evidence type="ECO:0000313" key="3">
    <source>
        <dbReference type="EMBL" id="KAK3353148.1"/>
    </source>
</evidence>
<evidence type="ECO:0000256" key="1">
    <source>
        <dbReference type="SAM" id="MobiDB-lite"/>
    </source>
</evidence>
<protein>
    <recommendedName>
        <fullName evidence="2">JmjC domain-containing protein</fullName>
    </recommendedName>
</protein>
<dbReference type="Pfam" id="PF13621">
    <property type="entry name" value="Cupin_8"/>
    <property type="match status" value="1"/>
</dbReference>
<feature type="compositionally biased region" description="Low complexity" evidence="1">
    <location>
        <begin position="24"/>
        <end position="34"/>
    </location>
</feature>
<feature type="compositionally biased region" description="Polar residues" evidence="1">
    <location>
        <begin position="35"/>
        <end position="44"/>
    </location>
</feature>
<reference evidence="3" key="1">
    <citation type="journal article" date="2023" name="Mol. Phylogenet. Evol.">
        <title>Genome-scale phylogeny and comparative genomics of the fungal order Sordariales.</title>
        <authorList>
            <person name="Hensen N."/>
            <person name="Bonometti L."/>
            <person name="Westerberg I."/>
            <person name="Brannstrom I.O."/>
            <person name="Guillou S."/>
            <person name="Cros-Aarteil S."/>
            <person name="Calhoun S."/>
            <person name="Haridas S."/>
            <person name="Kuo A."/>
            <person name="Mondo S."/>
            <person name="Pangilinan J."/>
            <person name="Riley R."/>
            <person name="LaButti K."/>
            <person name="Andreopoulos B."/>
            <person name="Lipzen A."/>
            <person name="Chen C."/>
            <person name="Yan M."/>
            <person name="Daum C."/>
            <person name="Ng V."/>
            <person name="Clum A."/>
            <person name="Steindorff A."/>
            <person name="Ohm R.A."/>
            <person name="Martin F."/>
            <person name="Silar P."/>
            <person name="Natvig D.O."/>
            <person name="Lalanne C."/>
            <person name="Gautier V."/>
            <person name="Ament-Velasquez S.L."/>
            <person name="Kruys A."/>
            <person name="Hutchinson M.I."/>
            <person name="Powell A.J."/>
            <person name="Barry K."/>
            <person name="Miller A.N."/>
            <person name="Grigoriev I.V."/>
            <person name="Debuchy R."/>
            <person name="Gladieux P."/>
            <person name="Hiltunen Thoren M."/>
            <person name="Johannesson H."/>
        </authorList>
    </citation>
    <scope>NUCLEOTIDE SEQUENCE</scope>
    <source>
        <strain evidence="3">CBS 955.72</strain>
    </source>
</reference>
<dbReference type="InterPro" id="IPR041667">
    <property type="entry name" value="Cupin_8"/>
</dbReference>
<dbReference type="Proteomes" id="UP001275084">
    <property type="component" value="Unassembled WGS sequence"/>
</dbReference>
<comment type="caution">
    <text evidence="3">The sequence shown here is derived from an EMBL/GenBank/DDBJ whole genome shotgun (WGS) entry which is preliminary data.</text>
</comment>
<feature type="region of interest" description="Disordered" evidence="1">
    <location>
        <begin position="191"/>
        <end position="210"/>
    </location>
</feature>
<accession>A0AAJ0HI69</accession>
<dbReference type="PANTHER" id="PTHR12461">
    <property type="entry name" value="HYPOXIA-INDUCIBLE FACTOR 1 ALPHA INHIBITOR-RELATED"/>
    <property type="match status" value="1"/>
</dbReference>
<dbReference type="AlphaFoldDB" id="A0AAJ0HI69"/>
<evidence type="ECO:0000259" key="2">
    <source>
        <dbReference type="PROSITE" id="PS51184"/>
    </source>
</evidence>
<dbReference type="PROSITE" id="PS51184">
    <property type="entry name" value="JMJC"/>
    <property type="match status" value="1"/>
</dbReference>
<dbReference type="SUPFAM" id="SSF51197">
    <property type="entry name" value="Clavaminate synthase-like"/>
    <property type="match status" value="1"/>
</dbReference>
<dbReference type="EMBL" id="JAUIQD010000004">
    <property type="protein sequence ID" value="KAK3353148.1"/>
    <property type="molecule type" value="Genomic_DNA"/>
</dbReference>
<dbReference type="Gene3D" id="2.60.120.650">
    <property type="entry name" value="Cupin"/>
    <property type="match status" value="1"/>
</dbReference>
<feature type="region of interest" description="Disordered" evidence="1">
    <location>
        <begin position="24"/>
        <end position="44"/>
    </location>
</feature>
<proteinExistence type="predicted"/>
<organism evidence="3 4">
    <name type="scientific">Lasiosphaeria hispida</name>
    <dbReference type="NCBI Taxonomy" id="260671"/>
    <lineage>
        <taxon>Eukaryota</taxon>
        <taxon>Fungi</taxon>
        <taxon>Dikarya</taxon>
        <taxon>Ascomycota</taxon>
        <taxon>Pezizomycotina</taxon>
        <taxon>Sordariomycetes</taxon>
        <taxon>Sordariomycetidae</taxon>
        <taxon>Sordariales</taxon>
        <taxon>Lasiosphaeriaceae</taxon>
        <taxon>Lasiosphaeria</taxon>
    </lineage>
</organism>